<comment type="function">
    <text evidence="5">Mechanosensitive channel that participates in the regulation of osmotic pressure changes within the cell, opening in response to stretch forces in the membrane lipid bilayer, without the need for other proteins. Contributes to normal resistance to hypoosmotic shock. Forms an ion channel of 1.0 nanosiemens conductance with a slight preference for anions.</text>
</comment>
<evidence type="ECO:0000256" key="5">
    <source>
        <dbReference type="RuleBase" id="RU369025"/>
    </source>
</evidence>
<feature type="transmembrane region" description="Helical" evidence="5">
    <location>
        <begin position="21"/>
        <end position="41"/>
    </location>
</feature>
<feature type="transmembrane region" description="Helical" evidence="5">
    <location>
        <begin position="158"/>
        <end position="179"/>
    </location>
</feature>
<keyword evidence="5" id="KW-0406">Ion transport</keyword>
<gene>
    <name evidence="7" type="ORF">GARC_0295</name>
</gene>
<comment type="caution">
    <text evidence="7">The sequence shown here is derived from an EMBL/GenBank/DDBJ whole genome shotgun (WGS) entry which is preliminary data.</text>
</comment>
<feature type="transmembrane region" description="Helical" evidence="5">
    <location>
        <begin position="82"/>
        <end position="104"/>
    </location>
</feature>
<evidence type="ECO:0000256" key="1">
    <source>
        <dbReference type="ARBA" id="ARBA00004370"/>
    </source>
</evidence>
<dbReference type="InterPro" id="IPR045275">
    <property type="entry name" value="MscS_archaea/bacteria_type"/>
</dbReference>
<evidence type="ECO:0000259" key="6">
    <source>
        <dbReference type="Pfam" id="PF00924"/>
    </source>
</evidence>
<dbReference type="RefSeq" id="WP_007615975.1">
    <property type="nucleotide sequence ID" value="NZ_BAEO01000006.1"/>
</dbReference>
<feature type="transmembrane region" description="Helical" evidence="5">
    <location>
        <begin position="185"/>
        <end position="207"/>
    </location>
</feature>
<name>K6YGI5_9ALTE</name>
<keyword evidence="5" id="KW-0407">Ion channel</keyword>
<dbReference type="Pfam" id="PF05552">
    <property type="entry name" value="MS_channel_1st_1"/>
    <property type="match status" value="2"/>
</dbReference>
<sequence>MNIDIWTQSFSNAFSRFWTEIAGFLPNLIATIIIIFIGLIVSKVITKWFAKVIEKLGFNTLCDMLGIEKGFKTLGFKATPSFIVGQALYLFLILMIFVVGADTLGLDRLSSILDEFVLYLPKLVGAVVIALIGLFIARAGKTQVAASFENMGIEYGDAAARILQILVLFITFSLVVGQLQLETELLNTIFTVLIASMGIALALALGLGTKAIANSIVSGIYAREQLLPGDEIEFDGFLGNVVQVSTVNTIIENKEGLQLSIPNQDLLTQKYTMTKLAERWEES</sequence>
<dbReference type="InterPro" id="IPR006685">
    <property type="entry name" value="MscS_channel_2nd"/>
</dbReference>
<keyword evidence="3 5" id="KW-1133">Transmembrane helix</keyword>
<keyword evidence="8" id="KW-1185">Reference proteome</keyword>
<keyword evidence="4 5" id="KW-0472">Membrane</keyword>
<keyword evidence="2 5" id="KW-0812">Transmembrane</keyword>
<evidence type="ECO:0000313" key="8">
    <source>
        <dbReference type="Proteomes" id="UP000006327"/>
    </source>
</evidence>
<dbReference type="STRING" id="493475.GARC_0295"/>
<protein>
    <recommendedName>
        <fullName evidence="5">Small-conductance mechanosensitive channel</fullName>
    </recommendedName>
</protein>
<dbReference type="AlphaFoldDB" id="K6YGI5"/>
<dbReference type="InterPro" id="IPR023408">
    <property type="entry name" value="MscS_beta-dom_sf"/>
</dbReference>
<feature type="transmembrane region" description="Helical" evidence="5">
    <location>
        <begin position="116"/>
        <end position="137"/>
    </location>
</feature>
<evidence type="ECO:0000256" key="3">
    <source>
        <dbReference type="ARBA" id="ARBA00022989"/>
    </source>
</evidence>
<accession>K6YGI5</accession>
<evidence type="ECO:0000256" key="2">
    <source>
        <dbReference type="ARBA" id="ARBA00022692"/>
    </source>
</evidence>
<organism evidence="7 8">
    <name type="scientific">Paraglaciecola arctica BSs20135</name>
    <dbReference type="NCBI Taxonomy" id="493475"/>
    <lineage>
        <taxon>Bacteria</taxon>
        <taxon>Pseudomonadati</taxon>
        <taxon>Pseudomonadota</taxon>
        <taxon>Gammaproteobacteria</taxon>
        <taxon>Alteromonadales</taxon>
        <taxon>Alteromonadaceae</taxon>
        <taxon>Paraglaciecola</taxon>
    </lineage>
</organism>
<comment type="subunit">
    <text evidence="5">Homoheptamer.</text>
</comment>
<comment type="caution">
    <text evidence="5">Lacks conserved residue(s) required for the propagation of feature annotation.</text>
</comment>
<dbReference type="Pfam" id="PF00924">
    <property type="entry name" value="MS_channel_2nd"/>
    <property type="match status" value="1"/>
</dbReference>
<dbReference type="InterPro" id="IPR008910">
    <property type="entry name" value="MSC_TM_helix"/>
</dbReference>
<keyword evidence="5" id="KW-0813">Transport</keyword>
<dbReference type="GO" id="GO:0008381">
    <property type="term" value="F:mechanosensitive monoatomic ion channel activity"/>
    <property type="evidence" value="ECO:0007669"/>
    <property type="project" value="InterPro"/>
</dbReference>
<dbReference type="PANTHER" id="PTHR30221:SF1">
    <property type="entry name" value="SMALL-CONDUCTANCE MECHANOSENSITIVE CHANNEL"/>
    <property type="match status" value="1"/>
</dbReference>
<evidence type="ECO:0000256" key="4">
    <source>
        <dbReference type="ARBA" id="ARBA00023136"/>
    </source>
</evidence>
<dbReference type="GO" id="GO:0005886">
    <property type="term" value="C:plasma membrane"/>
    <property type="evidence" value="ECO:0007669"/>
    <property type="project" value="UniProtKB-SubCell"/>
</dbReference>
<dbReference type="SUPFAM" id="SSF50182">
    <property type="entry name" value="Sm-like ribonucleoproteins"/>
    <property type="match status" value="1"/>
</dbReference>
<comment type="similarity">
    <text evidence="5">Belongs to the MscS (TC 1.A.23) family.</text>
</comment>
<dbReference type="EMBL" id="BAEO01000006">
    <property type="protein sequence ID" value="GAC17277.1"/>
    <property type="molecule type" value="Genomic_DNA"/>
</dbReference>
<keyword evidence="5" id="KW-0997">Cell inner membrane</keyword>
<dbReference type="Gene3D" id="1.10.287.1260">
    <property type="match status" value="1"/>
</dbReference>
<proteinExistence type="inferred from homology"/>
<dbReference type="InterPro" id="IPR010920">
    <property type="entry name" value="LSM_dom_sf"/>
</dbReference>
<dbReference type="eggNOG" id="COG0668">
    <property type="taxonomic scope" value="Bacteria"/>
</dbReference>
<reference evidence="7 8" key="1">
    <citation type="journal article" date="2017" name="Antonie Van Leeuwenhoek">
        <title>Rhizobium rhizosphaerae sp. nov., a novel species isolated from rice rhizosphere.</title>
        <authorList>
            <person name="Zhao J.J."/>
            <person name="Zhang J."/>
            <person name="Zhang R.J."/>
            <person name="Zhang C.W."/>
            <person name="Yin H.Q."/>
            <person name="Zhang X.X."/>
        </authorList>
    </citation>
    <scope>NUCLEOTIDE SEQUENCE [LARGE SCALE GENOMIC DNA]</scope>
    <source>
        <strain evidence="7 8">BSs20135</strain>
    </source>
</reference>
<dbReference type="PANTHER" id="PTHR30221">
    <property type="entry name" value="SMALL-CONDUCTANCE MECHANOSENSITIVE CHANNEL"/>
    <property type="match status" value="1"/>
</dbReference>
<dbReference type="OrthoDB" id="6225269at2"/>
<keyword evidence="5" id="KW-1003">Cell membrane</keyword>
<dbReference type="Gene3D" id="2.30.30.60">
    <property type="match status" value="1"/>
</dbReference>
<feature type="domain" description="Mechanosensitive ion channel MscS" evidence="6">
    <location>
        <begin position="217"/>
        <end position="271"/>
    </location>
</feature>
<evidence type="ECO:0000313" key="7">
    <source>
        <dbReference type="EMBL" id="GAC17277.1"/>
    </source>
</evidence>
<comment type="subcellular location">
    <subcellularLocation>
        <location evidence="5">Cell inner membrane</location>
        <topology evidence="5">Multi-pass membrane protein</topology>
    </subcellularLocation>
    <subcellularLocation>
        <location evidence="1">Membrane</location>
    </subcellularLocation>
</comment>
<dbReference type="Proteomes" id="UP000006327">
    <property type="component" value="Unassembled WGS sequence"/>
</dbReference>